<evidence type="ECO:0000313" key="3">
    <source>
        <dbReference type="Proteomes" id="UP000479114"/>
    </source>
</evidence>
<proteinExistence type="predicted"/>
<keyword evidence="2" id="KW-0614">Plasmid</keyword>
<name>A0A6C0PCL4_9BACL</name>
<dbReference type="RefSeq" id="WP_162645947.1">
    <property type="nucleotide sequence ID" value="NZ_CP048288.1"/>
</dbReference>
<gene>
    <name evidence="2" type="ORF">GZH47_33515</name>
</gene>
<organism evidence="2 3">
    <name type="scientific">Paenibacillus rhizovicinus</name>
    <dbReference type="NCBI Taxonomy" id="2704463"/>
    <lineage>
        <taxon>Bacteria</taxon>
        <taxon>Bacillati</taxon>
        <taxon>Bacillota</taxon>
        <taxon>Bacilli</taxon>
        <taxon>Bacillales</taxon>
        <taxon>Paenibacillaceae</taxon>
        <taxon>Paenibacillus</taxon>
    </lineage>
</organism>
<dbReference type="EMBL" id="CP048288">
    <property type="protein sequence ID" value="QHW35813.1"/>
    <property type="molecule type" value="Genomic_DNA"/>
</dbReference>
<feature type="coiled-coil region" evidence="1">
    <location>
        <begin position="136"/>
        <end position="232"/>
    </location>
</feature>
<evidence type="ECO:0000256" key="1">
    <source>
        <dbReference type="SAM" id="Coils"/>
    </source>
</evidence>
<protein>
    <submittedName>
        <fullName evidence="2">Uncharacterized protein</fullName>
    </submittedName>
</protein>
<reference evidence="2 3" key="1">
    <citation type="submission" date="2020-02" db="EMBL/GenBank/DDBJ databases">
        <title>Paenibacillus sp. nov., isolated from rhizosphere soil of tomato.</title>
        <authorList>
            <person name="Weon H.-Y."/>
            <person name="Lee S.A."/>
        </authorList>
    </citation>
    <scope>NUCLEOTIDE SEQUENCE [LARGE SCALE GENOMIC DNA]</scope>
    <source>
        <strain evidence="2 3">14171R-81</strain>
        <plasmid evidence="2 3">unnamed2</plasmid>
    </source>
</reference>
<keyword evidence="3" id="KW-1185">Reference proteome</keyword>
<sequence length="239" mass="27593">MGKHRLGTKNYQATNANQIWLDEDLLYLLLNYKKLSVRYKPDVCFDMIGRELGRSVKACASQLSLLRTGKTKINMLPIQIMLEDVSSMDDFTIPEDDTADEVHDPVISVVPNENYADLDAAQDFIRNMFGQLNQTVQTLEALNDKLIADNEHLTGELEAKTSNAEDLQLIEKLREEIATLEQWLREEQAKTHGLTEENIRHINEIERLKRKLSTVLNIRHELEQDLQQQEQQPGIRRVK</sequence>
<accession>A0A6C0PCL4</accession>
<keyword evidence="1" id="KW-0175">Coiled coil</keyword>
<dbReference type="KEGG" id="prz:GZH47_33515"/>
<geneLocation type="plasmid" evidence="2 3">
    <name>unnamed2</name>
</geneLocation>
<dbReference type="Proteomes" id="UP000479114">
    <property type="component" value="Plasmid unnamed2"/>
</dbReference>
<evidence type="ECO:0000313" key="2">
    <source>
        <dbReference type="EMBL" id="QHW35813.1"/>
    </source>
</evidence>
<dbReference type="AlphaFoldDB" id="A0A6C0PCL4"/>